<reference evidence="1" key="1">
    <citation type="journal article" date="2014" name="Genome Biol. Evol.">
        <title>Pangenome evidence for extensive interdomain horizontal transfer affecting lineage core and shell genes in uncultured planktonic thaumarchaeota and euryarchaeota.</title>
        <authorList>
            <person name="Deschamps P."/>
            <person name="Zivanovic Y."/>
            <person name="Moreira D."/>
            <person name="Rodriguez-Valera F."/>
            <person name="Lopez-Garcia P."/>
        </authorList>
    </citation>
    <scope>NUCLEOTIDE SEQUENCE</scope>
</reference>
<sequence>MKDRRIFDENKKVIYAGRGARSKKCREMINLGLAYVLDEEGELELLVPDTSKEPTIAESAEKIRGAAEELADTLGVDITGYEVRMESGDKTFIAELGTPDVQLVNGLTFDQLAEMANTIIGWMMNRGLLFHEYQELVEKVHRLLARHQLPQGILQGMVPTVQDAAADARENFAVNQIPGSPSDACFDELWILPGLMPYNHVCQPHFEGIDEVHTEDIPPLNEQHGMDNCRELWEGRVENVAPQFVCDNLAAAAHSRCLNRGANKVVRIFLHWEGRLTDSISAMNYPNNVAQQYRDCLNRFIAHCSELKRSGDNSGLRVMIYRPNGMVEEVSL</sequence>
<organism evidence="1">
    <name type="scientific">uncultured marine group II/III euryarchaeote KM3_87_B04</name>
    <dbReference type="NCBI Taxonomy" id="1456530"/>
    <lineage>
        <taxon>Archaea</taxon>
        <taxon>Methanobacteriati</taxon>
        <taxon>Methanobacteriota</taxon>
        <taxon>environmental samples</taxon>
    </lineage>
</organism>
<proteinExistence type="predicted"/>
<accession>A0A075HUZ8</accession>
<name>A0A075HUZ8_9EURY</name>
<dbReference type="AlphaFoldDB" id="A0A075HUZ8"/>
<evidence type="ECO:0000313" key="1">
    <source>
        <dbReference type="EMBL" id="AIF19544.1"/>
    </source>
</evidence>
<protein>
    <submittedName>
        <fullName evidence="1">Uncharacterized protein</fullName>
    </submittedName>
</protein>
<dbReference type="EMBL" id="KF901140">
    <property type="protein sequence ID" value="AIF19544.1"/>
    <property type="molecule type" value="Genomic_DNA"/>
</dbReference>